<dbReference type="Gene3D" id="3.40.630.10">
    <property type="entry name" value="Zn peptidases"/>
    <property type="match status" value="1"/>
</dbReference>
<evidence type="ECO:0000313" key="2">
    <source>
        <dbReference type="EMBL" id="AFU70414.1"/>
    </source>
</evidence>
<dbReference type="SUPFAM" id="SSF53187">
    <property type="entry name" value="Zn-dependent exopeptidases"/>
    <property type="match status" value="1"/>
</dbReference>
<dbReference type="GO" id="GO:0008270">
    <property type="term" value="F:zinc ion binding"/>
    <property type="evidence" value="ECO:0007669"/>
    <property type="project" value="InterPro"/>
</dbReference>
<evidence type="ECO:0000259" key="1">
    <source>
        <dbReference type="Pfam" id="PF00246"/>
    </source>
</evidence>
<feature type="domain" description="Peptidase M14" evidence="1">
    <location>
        <begin position="56"/>
        <end position="154"/>
    </location>
</feature>
<gene>
    <name evidence="2" type="ordered locus">P700755_003840</name>
</gene>
<dbReference type="InterPro" id="IPR000834">
    <property type="entry name" value="Peptidase_M14"/>
</dbReference>
<dbReference type="Proteomes" id="UP000008514">
    <property type="component" value="Chromosome"/>
</dbReference>
<accession>K4IJ86</accession>
<dbReference type="Pfam" id="PF00246">
    <property type="entry name" value="Peptidase_M14"/>
    <property type="match status" value="1"/>
</dbReference>
<dbReference type="AlphaFoldDB" id="K4IJ86"/>
<proteinExistence type="predicted"/>
<dbReference type="HOGENOM" id="CLU_042010_0_0_10"/>
<dbReference type="GO" id="GO:0006508">
    <property type="term" value="P:proteolysis"/>
    <property type="evidence" value="ECO:0007669"/>
    <property type="project" value="InterPro"/>
</dbReference>
<dbReference type="GO" id="GO:0004181">
    <property type="term" value="F:metallocarboxypeptidase activity"/>
    <property type="evidence" value="ECO:0007669"/>
    <property type="project" value="InterPro"/>
</dbReference>
<keyword evidence="3" id="KW-1185">Reference proteome</keyword>
<name>K4IJ86_PSYTT</name>
<organism evidence="2 3">
    <name type="scientific">Psychroflexus torquis (strain ATCC 700755 / CIP 106069 / ACAM 623)</name>
    <dbReference type="NCBI Taxonomy" id="313595"/>
    <lineage>
        <taxon>Bacteria</taxon>
        <taxon>Pseudomonadati</taxon>
        <taxon>Bacteroidota</taxon>
        <taxon>Flavobacteriia</taxon>
        <taxon>Flavobacteriales</taxon>
        <taxon>Flavobacteriaceae</taxon>
        <taxon>Psychroflexus</taxon>
    </lineage>
</organism>
<sequence length="397" mass="46096">MFTNVYFSFYTFVNMKLDTLDFSQLLEDYSHFKVSSLRGRYLKEEDLIKEFKAISHKFKIKNEGYSEEDRIISSFHLGHGSRKILIWSQMHGNETTTTKAVMDLLNFFSLYKNITDSIFDLCSFVIIPVLNPDGALRYTRANANLVDLNRDASSRTQLESQLLNRVYTEFQPDFCLNMHDQRTIFSAGNNSFPASVSFLSPSFNEERELNVTRKKSMSLIASANLMLQKFIPNQIGRYDDSFNSNFIGDFFQAEGTPTVLFEAGHFPNDYEREETRKYIFMALLKMVQDICLDVKEELIEAYFEIPENEKLFNDVIVRNVKSEDSTIKDIVIQYKEVLENDHINFVPFIEKIEKNIPSFAHREINADEQSLILEKHCSLKVGDVLSSFKVNNNVFVI</sequence>
<reference evidence="2" key="1">
    <citation type="submission" date="2006-03" db="EMBL/GenBank/DDBJ databases">
        <authorList>
            <person name="Bowman J."/>
            <person name="Ferriera S."/>
            <person name="Johnson J."/>
            <person name="Kravitz S."/>
            <person name="Halpern A."/>
            <person name="Remington K."/>
            <person name="Beeson K."/>
            <person name="Tran B."/>
            <person name="Rogers Y.-H."/>
            <person name="Friedman R."/>
            <person name="Venter J.C."/>
        </authorList>
    </citation>
    <scope>NUCLEOTIDE SEQUENCE [LARGE SCALE GENOMIC DNA]</scope>
    <source>
        <strain evidence="2">ATCC 700755</strain>
    </source>
</reference>
<dbReference type="KEGG" id="ptq:P700755_003840"/>
<dbReference type="STRING" id="313595.P700755_003840"/>
<dbReference type="EMBL" id="CP003879">
    <property type="protein sequence ID" value="AFU70414.1"/>
    <property type="molecule type" value="Genomic_DNA"/>
</dbReference>
<reference evidence="2" key="2">
    <citation type="submission" date="2012-09" db="EMBL/GenBank/DDBJ databases">
        <title>The complete sequence of Psychroflexus torquis an extreme psychrophile from sea-ice that is stimulated by light.</title>
        <authorList>
            <person name="Feng S."/>
            <person name="Powell S.M."/>
            <person name="Bowman J.P."/>
        </authorList>
    </citation>
    <scope>NUCLEOTIDE SEQUENCE [LARGE SCALE GENOMIC DNA]</scope>
    <source>
        <strain evidence="2">ATCC 700755</strain>
    </source>
</reference>
<protein>
    <submittedName>
        <fullName evidence="2">Metallocarboxypeptidase, peptidase M14_like family</fullName>
    </submittedName>
</protein>
<evidence type="ECO:0000313" key="3">
    <source>
        <dbReference type="Proteomes" id="UP000008514"/>
    </source>
</evidence>
<dbReference type="eggNOG" id="COG2866">
    <property type="taxonomic scope" value="Bacteria"/>
</dbReference>